<keyword evidence="7" id="KW-1185">Reference proteome</keyword>
<accession>A0A5C3P1D5</accession>
<reference evidence="6 7" key="1">
    <citation type="journal article" date="2019" name="Nat. Ecol. Evol.">
        <title>Megaphylogeny resolves global patterns of mushroom evolution.</title>
        <authorList>
            <person name="Varga T."/>
            <person name="Krizsan K."/>
            <person name="Foldi C."/>
            <person name="Dima B."/>
            <person name="Sanchez-Garcia M."/>
            <person name="Sanchez-Ramirez S."/>
            <person name="Szollosi G.J."/>
            <person name="Szarkandi J.G."/>
            <person name="Papp V."/>
            <person name="Albert L."/>
            <person name="Andreopoulos W."/>
            <person name="Angelini C."/>
            <person name="Antonin V."/>
            <person name="Barry K.W."/>
            <person name="Bougher N.L."/>
            <person name="Buchanan P."/>
            <person name="Buyck B."/>
            <person name="Bense V."/>
            <person name="Catcheside P."/>
            <person name="Chovatia M."/>
            <person name="Cooper J."/>
            <person name="Damon W."/>
            <person name="Desjardin D."/>
            <person name="Finy P."/>
            <person name="Geml J."/>
            <person name="Haridas S."/>
            <person name="Hughes K."/>
            <person name="Justo A."/>
            <person name="Karasinski D."/>
            <person name="Kautmanova I."/>
            <person name="Kiss B."/>
            <person name="Kocsube S."/>
            <person name="Kotiranta H."/>
            <person name="LaButti K.M."/>
            <person name="Lechner B.E."/>
            <person name="Liimatainen K."/>
            <person name="Lipzen A."/>
            <person name="Lukacs Z."/>
            <person name="Mihaltcheva S."/>
            <person name="Morgado L.N."/>
            <person name="Niskanen T."/>
            <person name="Noordeloos M.E."/>
            <person name="Ohm R.A."/>
            <person name="Ortiz-Santana B."/>
            <person name="Ovrebo C."/>
            <person name="Racz N."/>
            <person name="Riley R."/>
            <person name="Savchenko A."/>
            <person name="Shiryaev A."/>
            <person name="Soop K."/>
            <person name="Spirin V."/>
            <person name="Szebenyi C."/>
            <person name="Tomsovsky M."/>
            <person name="Tulloss R.E."/>
            <person name="Uehling J."/>
            <person name="Grigoriev I.V."/>
            <person name="Vagvolgyi C."/>
            <person name="Papp T."/>
            <person name="Martin F.M."/>
            <person name="Miettinen O."/>
            <person name="Hibbett D.S."/>
            <person name="Nagy L.G."/>
        </authorList>
    </citation>
    <scope>NUCLEOTIDE SEQUENCE [LARGE SCALE GENOMIC DNA]</scope>
    <source>
        <strain evidence="6 7">HHB13444</strain>
    </source>
</reference>
<feature type="non-terminal residue" evidence="6">
    <location>
        <position position="189"/>
    </location>
</feature>
<dbReference type="InParanoid" id="A0A5C3P1D5"/>
<keyword evidence="3" id="KW-1133">Transmembrane helix</keyword>
<evidence type="ECO:0000256" key="3">
    <source>
        <dbReference type="ARBA" id="ARBA00022989"/>
    </source>
</evidence>
<evidence type="ECO:0000256" key="2">
    <source>
        <dbReference type="ARBA" id="ARBA00022692"/>
    </source>
</evidence>
<dbReference type="STRING" id="1314778.A0A5C3P1D5"/>
<dbReference type="Proteomes" id="UP000308197">
    <property type="component" value="Unassembled WGS sequence"/>
</dbReference>
<evidence type="ECO:0000256" key="1">
    <source>
        <dbReference type="ARBA" id="ARBA00004370"/>
    </source>
</evidence>
<dbReference type="PROSITE" id="PS51469">
    <property type="entry name" value="SUN"/>
    <property type="match status" value="1"/>
</dbReference>
<evidence type="ECO:0000256" key="4">
    <source>
        <dbReference type="ARBA" id="ARBA00023136"/>
    </source>
</evidence>
<protein>
    <recommendedName>
        <fullName evidence="5">SUN domain-containing protein</fullName>
    </recommendedName>
</protein>
<evidence type="ECO:0000259" key="5">
    <source>
        <dbReference type="PROSITE" id="PS51469"/>
    </source>
</evidence>
<dbReference type="AlphaFoldDB" id="A0A5C3P1D5"/>
<dbReference type="InterPro" id="IPR012919">
    <property type="entry name" value="SUN_dom"/>
</dbReference>
<sequence>VGKRDFALIANGGAVSPRLTSRTSPESDHHSLPSESVLSDDFRIDGCWSILGSKGQVGVRLAETIRPSHITIDHVPALRSEDLSAAPRHIILWGVVDGPENRDMYPRLLARVSDITPQNRSAPPISLDYAFVPLASFEYNILANVHVQTFPVHPSIVESHFDVGVVVLEVAGNWGGNTTCLYRLRVHGE</sequence>
<dbReference type="Pfam" id="PF07738">
    <property type="entry name" value="Sad1_UNC"/>
    <property type="match status" value="2"/>
</dbReference>
<feature type="domain" description="SUN" evidence="5">
    <location>
        <begin position="1"/>
        <end position="189"/>
    </location>
</feature>
<dbReference type="EMBL" id="ML211488">
    <property type="protein sequence ID" value="TFK82418.1"/>
    <property type="molecule type" value="Genomic_DNA"/>
</dbReference>
<dbReference type="PANTHER" id="PTHR12911">
    <property type="entry name" value="SAD1/UNC-84-LIKE PROTEIN-RELATED"/>
    <property type="match status" value="1"/>
</dbReference>
<evidence type="ECO:0000313" key="6">
    <source>
        <dbReference type="EMBL" id="TFK82418.1"/>
    </source>
</evidence>
<dbReference type="GO" id="GO:0034993">
    <property type="term" value="C:meiotic nuclear membrane microtubule tethering complex"/>
    <property type="evidence" value="ECO:0007669"/>
    <property type="project" value="TreeGrafter"/>
</dbReference>
<keyword evidence="2" id="KW-0812">Transmembrane</keyword>
<dbReference type="InterPro" id="IPR045119">
    <property type="entry name" value="SUN1-5"/>
</dbReference>
<dbReference type="PANTHER" id="PTHR12911:SF8">
    <property type="entry name" value="KLAROID PROTEIN-RELATED"/>
    <property type="match status" value="1"/>
</dbReference>
<evidence type="ECO:0000313" key="7">
    <source>
        <dbReference type="Proteomes" id="UP000308197"/>
    </source>
</evidence>
<comment type="subcellular location">
    <subcellularLocation>
        <location evidence="1">Membrane</location>
    </subcellularLocation>
</comment>
<proteinExistence type="predicted"/>
<name>A0A5C3P1D5_9APHY</name>
<keyword evidence="4" id="KW-0472">Membrane</keyword>
<feature type="non-terminal residue" evidence="6">
    <location>
        <position position="1"/>
    </location>
</feature>
<dbReference type="Gene3D" id="2.60.120.260">
    <property type="entry name" value="Galactose-binding domain-like"/>
    <property type="match status" value="1"/>
</dbReference>
<dbReference type="GO" id="GO:0043495">
    <property type="term" value="F:protein-membrane adaptor activity"/>
    <property type="evidence" value="ECO:0007669"/>
    <property type="project" value="TreeGrafter"/>
</dbReference>
<gene>
    <name evidence="6" type="ORF">K466DRAFT_443144</name>
</gene>
<organism evidence="6 7">
    <name type="scientific">Polyporus arcularius HHB13444</name>
    <dbReference type="NCBI Taxonomy" id="1314778"/>
    <lineage>
        <taxon>Eukaryota</taxon>
        <taxon>Fungi</taxon>
        <taxon>Dikarya</taxon>
        <taxon>Basidiomycota</taxon>
        <taxon>Agaricomycotina</taxon>
        <taxon>Agaricomycetes</taxon>
        <taxon>Polyporales</taxon>
        <taxon>Polyporaceae</taxon>
        <taxon>Polyporus</taxon>
    </lineage>
</organism>